<dbReference type="EMBL" id="HG934468">
    <property type="protein sequence ID" value="CDN30866.1"/>
    <property type="molecule type" value="Genomic_DNA"/>
</dbReference>
<dbReference type="InterPro" id="IPR042099">
    <property type="entry name" value="ANL_N_sf"/>
</dbReference>
<organism evidence="1 2">
    <name type="scientific">Mucinivorans hirudinis</name>
    <dbReference type="NCBI Taxonomy" id="1433126"/>
    <lineage>
        <taxon>Bacteria</taxon>
        <taxon>Pseudomonadati</taxon>
        <taxon>Bacteroidota</taxon>
        <taxon>Bacteroidia</taxon>
        <taxon>Bacteroidales</taxon>
        <taxon>Rikenellaceae</taxon>
        <taxon>Mucinivorans</taxon>
    </lineage>
</organism>
<evidence type="ECO:0000313" key="2">
    <source>
        <dbReference type="Proteomes" id="UP000027616"/>
    </source>
</evidence>
<keyword evidence="2" id="KW-1185">Reference proteome</keyword>
<dbReference type="OrthoDB" id="580775at2"/>
<dbReference type="Gene3D" id="3.40.50.12780">
    <property type="entry name" value="N-terminal domain of ligase-like"/>
    <property type="match status" value="1"/>
</dbReference>
<sequence length="420" mass="48164">MNIREIAFWVVDFAKGGGIRRDYIDINRVCSSPSIEVDNEVISNLLKHSIATVPYYHTCKFDINTFPVVNKNIIREQWDSFVSDKFDKSTLKVVTTSGSTGTPFPVYMDKRKLSRNSADVIFFSKFAGYNFGMPIIYMKIWVKSRMQSGLVYRLRNFYPIDVLNYSDKDSKFVLKRAKSGNVSILAYASVLDNLSKYMTDNDIAIKRGGYRAMIAMSESLSEHTKANLTARCGVNVVSRYSNLECGIMAQQPADGSAHFFINRASYYIEILKVDSDAPAEIGELGRIVVTDLYNYAQPMIRYDTGDVGAFEDEQKRYISTIEGRRLDLLYNTKGQLISSYIVYKNMWQYREIEQYQLIQEGEKDYKLKISPKNGFKKEEQIVSEFVSYLGDDAKIIIEYVDQIPLLASGKRKKIVNNYKK</sequence>
<accession>A0A060R6V8</accession>
<protein>
    <submittedName>
        <fullName evidence="1">Coenzyme F390 synthetase</fullName>
    </submittedName>
</protein>
<gene>
    <name evidence="1" type="ORF">BN938_0762</name>
</gene>
<dbReference type="STRING" id="1433126.BN938_0762"/>
<evidence type="ECO:0000313" key="1">
    <source>
        <dbReference type="EMBL" id="CDN30866.1"/>
    </source>
</evidence>
<reference evidence="1 2" key="1">
    <citation type="journal article" date="2015" name="Genome Announc.">
        <title>Complete Genome Sequence of the Novel Leech Symbiont Mucinivorans hirudinis M3T.</title>
        <authorList>
            <person name="Nelson M.C."/>
            <person name="Bomar L."/>
            <person name="Graf J."/>
        </authorList>
    </citation>
    <scope>NUCLEOTIDE SEQUENCE [LARGE SCALE GENOMIC DNA]</scope>
    <source>
        <strain evidence="2">M3</strain>
    </source>
</reference>
<dbReference type="HOGENOM" id="CLU_035301_5_2_10"/>
<dbReference type="PANTHER" id="PTHR36932">
    <property type="entry name" value="CAPSULAR POLYSACCHARIDE BIOSYNTHESIS PROTEIN"/>
    <property type="match status" value="1"/>
</dbReference>
<dbReference type="InterPro" id="IPR053158">
    <property type="entry name" value="CapK_Type1_Caps_Biosynth"/>
</dbReference>
<dbReference type="eggNOG" id="COG1541">
    <property type="taxonomic scope" value="Bacteria"/>
</dbReference>
<dbReference type="Proteomes" id="UP000027616">
    <property type="component" value="Chromosome I"/>
</dbReference>
<dbReference type="SUPFAM" id="SSF56801">
    <property type="entry name" value="Acetyl-CoA synthetase-like"/>
    <property type="match status" value="1"/>
</dbReference>
<dbReference type="AlphaFoldDB" id="A0A060R6V8"/>
<dbReference type="PATRIC" id="fig|1433126.3.peg.762"/>
<proteinExistence type="predicted"/>
<dbReference type="KEGG" id="rbc:BN938_0762"/>
<name>A0A060R6V8_9BACT</name>
<dbReference type="PANTHER" id="PTHR36932:SF1">
    <property type="entry name" value="CAPSULAR POLYSACCHARIDE BIOSYNTHESIS PROTEIN"/>
    <property type="match status" value="1"/>
</dbReference>